<evidence type="ECO:0000256" key="1">
    <source>
        <dbReference type="ARBA" id="ARBA00011062"/>
    </source>
</evidence>
<dbReference type="PANTHER" id="PTHR30457:SF0">
    <property type="entry name" value="PHOSPHATASE, PUTATIVE (AFU_ORTHOLOGUE AFUA_4G01070)-RELATED"/>
    <property type="match status" value="1"/>
</dbReference>
<dbReference type="GO" id="GO:0008252">
    <property type="term" value="F:nucleotidase activity"/>
    <property type="evidence" value="ECO:0007669"/>
    <property type="project" value="InterPro"/>
</dbReference>
<organism evidence="5 6">
    <name type="scientific">Trema orientale</name>
    <name type="common">Charcoal tree</name>
    <name type="synonym">Celtis orientalis</name>
    <dbReference type="NCBI Taxonomy" id="63057"/>
    <lineage>
        <taxon>Eukaryota</taxon>
        <taxon>Viridiplantae</taxon>
        <taxon>Streptophyta</taxon>
        <taxon>Embryophyta</taxon>
        <taxon>Tracheophyta</taxon>
        <taxon>Spermatophyta</taxon>
        <taxon>Magnoliopsida</taxon>
        <taxon>eudicotyledons</taxon>
        <taxon>Gunneridae</taxon>
        <taxon>Pentapetalae</taxon>
        <taxon>rosids</taxon>
        <taxon>fabids</taxon>
        <taxon>Rosales</taxon>
        <taxon>Cannabaceae</taxon>
        <taxon>Trema</taxon>
    </lineage>
</organism>
<evidence type="ECO:0000313" key="5">
    <source>
        <dbReference type="EMBL" id="POO02183.1"/>
    </source>
</evidence>
<dbReference type="AlphaFoldDB" id="A0A2P5FWK4"/>
<dbReference type="OrthoDB" id="10440771at2759"/>
<evidence type="ECO:0000256" key="3">
    <source>
        <dbReference type="ARBA" id="ARBA00022801"/>
    </source>
</evidence>
<evidence type="ECO:0000259" key="4">
    <source>
        <dbReference type="Pfam" id="PF01975"/>
    </source>
</evidence>
<protein>
    <submittedName>
        <fullName evidence="5">Survival protein SurE-like phosphatase/nucleotidase</fullName>
    </submittedName>
</protein>
<feature type="domain" description="Survival protein SurE-like phosphatase/nucleotidase" evidence="4">
    <location>
        <begin position="146"/>
        <end position="180"/>
    </location>
</feature>
<comment type="caution">
    <text evidence="5">The sequence shown here is derived from an EMBL/GenBank/DDBJ whole genome shotgun (WGS) entry which is preliminary data.</text>
</comment>
<dbReference type="InterPro" id="IPR002828">
    <property type="entry name" value="SurE-like_Pase/nucleotidase"/>
</dbReference>
<gene>
    <name evidence="5" type="ORF">TorRG33x02_019670</name>
</gene>
<feature type="domain" description="Survival protein SurE-like phosphatase/nucleotidase" evidence="4">
    <location>
        <begin position="3"/>
        <end position="31"/>
    </location>
</feature>
<name>A0A2P5FWK4_TREOI</name>
<dbReference type="Pfam" id="PF01975">
    <property type="entry name" value="SurE"/>
    <property type="match status" value="2"/>
</dbReference>
<sequence>MAVYSGTVAAAPEAFLNGVPSISVSYDWDVQDLPTDVTNHKGYKLTKQGKSISKLGWRQAKASKENVTPTAISAEHMLFQKEVGLLFFVWSLRGAKVDDDDETEEKSLKEGYITVTPLGAISRADAIDRFLTSRKWKSGSFSLATILVTNDDGIDAPGLRALVQALVSSSHYVVQVSAPDMYVVPA</sequence>
<dbReference type="STRING" id="63057.A0A2P5FWK4"/>
<dbReference type="SUPFAM" id="SSF64167">
    <property type="entry name" value="SurE-like"/>
    <property type="match status" value="2"/>
</dbReference>
<reference evidence="6" key="1">
    <citation type="submission" date="2016-06" db="EMBL/GenBank/DDBJ databases">
        <title>Parallel loss of symbiosis genes in relatives of nitrogen-fixing non-legume Parasponia.</title>
        <authorList>
            <person name="Van Velzen R."/>
            <person name="Holmer R."/>
            <person name="Bu F."/>
            <person name="Rutten L."/>
            <person name="Van Zeijl A."/>
            <person name="Liu W."/>
            <person name="Santuari L."/>
            <person name="Cao Q."/>
            <person name="Sharma T."/>
            <person name="Shen D."/>
            <person name="Roswanjaya Y."/>
            <person name="Wardhani T."/>
            <person name="Kalhor M.S."/>
            <person name="Jansen J."/>
            <person name="Van den Hoogen J."/>
            <person name="Gungor B."/>
            <person name="Hartog M."/>
            <person name="Hontelez J."/>
            <person name="Verver J."/>
            <person name="Yang W.-C."/>
            <person name="Schijlen E."/>
            <person name="Repin R."/>
            <person name="Schilthuizen M."/>
            <person name="Schranz E."/>
            <person name="Heidstra R."/>
            <person name="Miyata K."/>
            <person name="Fedorova E."/>
            <person name="Kohlen W."/>
            <person name="Bisseling T."/>
            <person name="Smit S."/>
            <person name="Geurts R."/>
        </authorList>
    </citation>
    <scope>NUCLEOTIDE SEQUENCE [LARGE SCALE GENOMIC DNA]</scope>
    <source>
        <strain evidence="6">cv. RG33-2</strain>
    </source>
</reference>
<evidence type="ECO:0000313" key="6">
    <source>
        <dbReference type="Proteomes" id="UP000237000"/>
    </source>
</evidence>
<dbReference type="Gene3D" id="3.40.1210.10">
    <property type="entry name" value="Survival protein SurE-like phosphatase/nucleotidase"/>
    <property type="match status" value="2"/>
</dbReference>
<dbReference type="Proteomes" id="UP000237000">
    <property type="component" value="Unassembled WGS sequence"/>
</dbReference>
<dbReference type="InterPro" id="IPR030048">
    <property type="entry name" value="SurE"/>
</dbReference>
<dbReference type="InParanoid" id="A0A2P5FWK4"/>
<dbReference type="GO" id="GO:0005829">
    <property type="term" value="C:cytosol"/>
    <property type="evidence" value="ECO:0007669"/>
    <property type="project" value="TreeGrafter"/>
</dbReference>
<dbReference type="PANTHER" id="PTHR30457">
    <property type="entry name" value="5'-NUCLEOTIDASE SURE"/>
    <property type="match status" value="1"/>
</dbReference>
<comment type="similarity">
    <text evidence="1">Belongs to the SurE nucleotidase family.</text>
</comment>
<dbReference type="GO" id="GO:0046872">
    <property type="term" value="F:metal ion binding"/>
    <property type="evidence" value="ECO:0007669"/>
    <property type="project" value="UniProtKB-KW"/>
</dbReference>
<proteinExistence type="inferred from homology"/>
<keyword evidence="6" id="KW-1185">Reference proteome</keyword>
<dbReference type="InterPro" id="IPR036523">
    <property type="entry name" value="SurE-like_sf"/>
</dbReference>
<dbReference type="EMBL" id="JXTC01000005">
    <property type="protein sequence ID" value="POO02183.1"/>
    <property type="molecule type" value="Genomic_DNA"/>
</dbReference>
<keyword evidence="3" id="KW-0378">Hydrolase</keyword>
<keyword evidence="2" id="KW-0479">Metal-binding</keyword>
<accession>A0A2P5FWK4</accession>
<evidence type="ECO:0000256" key="2">
    <source>
        <dbReference type="ARBA" id="ARBA00022723"/>
    </source>
</evidence>